<protein>
    <submittedName>
        <fullName evidence="7">Uncharacterized protein</fullName>
    </submittedName>
</protein>
<evidence type="ECO:0000256" key="6">
    <source>
        <dbReference type="ARBA" id="ARBA00023054"/>
    </source>
</evidence>
<evidence type="ECO:0000313" key="8">
    <source>
        <dbReference type="Proteomes" id="UP000784294"/>
    </source>
</evidence>
<comment type="caution">
    <text evidence="7">The sequence shown here is derived from an EMBL/GenBank/DDBJ whole genome shotgun (WGS) entry which is preliminary data.</text>
</comment>
<dbReference type="OrthoDB" id="10259024at2759"/>
<dbReference type="InterPro" id="IPR039745">
    <property type="entry name" value="Vps54"/>
</dbReference>
<dbReference type="GO" id="GO:0005829">
    <property type="term" value="C:cytosol"/>
    <property type="evidence" value="ECO:0007669"/>
    <property type="project" value="GOC"/>
</dbReference>
<sequence>MQLIATLHSAQPTIQSLLASNDFCSALDLVESTQDLLTSPDLFSSKTGSLVAHRDPSAPSETGAFADSFDQQRQLPCSSVGLHREYTNGRQPQLVCLRHLGAQLTEIAHFVRSMVVTEFNSAIRYYLSPTGAQNGPDLVPCLFGMLHISRHHDFVQAFRDEIMHQLKEVIRAKLPESQQPTQRSLNNTSYVLGHILLKIM</sequence>
<evidence type="ECO:0000256" key="2">
    <source>
        <dbReference type="ARBA" id="ARBA00009150"/>
    </source>
</evidence>
<dbReference type="GO" id="GO:0019905">
    <property type="term" value="F:syntaxin binding"/>
    <property type="evidence" value="ECO:0007669"/>
    <property type="project" value="TreeGrafter"/>
</dbReference>
<dbReference type="PANTHER" id="PTHR12965:SF0">
    <property type="entry name" value="VACUOLAR PROTEIN SORTING-ASSOCIATED PROTEIN 54"/>
    <property type="match status" value="1"/>
</dbReference>
<keyword evidence="3" id="KW-0813">Transport</keyword>
<reference evidence="7" key="1">
    <citation type="submission" date="2018-11" db="EMBL/GenBank/DDBJ databases">
        <authorList>
            <consortium name="Pathogen Informatics"/>
        </authorList>
    </citation>
    <scope>NUCLEOTIDE SEQUENCE</scope>
</reference>
<comment type="similarity">
    <text evidence="2">Belongs to the VPS54 family.</text>
</comment>
<dbReference type="GO" id="GO:0006896">
    <property type="term" value="P:Golgi to vacuole transport"/>
    <property type="evidence" value="ECO:0007669"/>
    <property type="project" value="TreeGrafter"/>
</dbReference>
<evidence type="ECO:0000256" key="3">
    <source>
        <dbReference type="ARBA" id="ARBA00022448"/>
    </source>
</evidence>
<name>A0A3S5AZY6_9PLAT</name>
<keyword evidence="5" id="KW-0333">Golgi apparatus</keyword>
<gene>
    <name evidence="7" type="ORF">PXEA_LOCUS2796</name>
</gene>
<dbReference type="GO" id="GO:0042147">
    <property type="term" value="P:retrograde transport, endosome to Golgi"/>
    <property type="evidence" value="ECO:0007669"/>
    <property type="project" value="InterPro"/>
</dbReference>
<organism evidence="7 8">
    <name type="scientific">Protopolystoma xenopodis</name>
    <dbReference type="NCBI Taxonomy" id="117903"/>
    <lineage>
        <taxon>Eukaryota</taxon>
        <taxon>Metazoa</taxon>
        <taxon>Spiralia</taxon>
        <taxon>Lophotrochozoa</taxon>
        <taxon>Platyhelminthes</taxon>
        <taxon>Monogenea</taxon>
        <taxon>Polyopisthocotylea</taxon>
        <taxon>Polystomatidea</taxon>
        <taxon>Polystomatidae</taxon>
        <taxon>Protopolystoma</taxon>
    </lineage>
</organism>
<evidence type="ECO:0000256" key="4">
    <source>
        <dbReference type="ARBA" id="ARBA00022927"/>
    </source>
</evidence>
<dbReference type="GO" id="GO:0000938">
    <property type="term" value="C:GARP complex"/>
    <property type="evidence" value="ECO:0007669"/>
    <property type="project" value="InterPro"/>
</dbReference>
<accession>A0A3S5AZY6</accession>
<dbReference type="Proteomes" id="UP000784294">
    <property type="component" value="Unassembled WGS sequence"/>
</dbReference>
<evidence type="ECO:0000256" key="1">
    <source>
        <dbReference type="ARBA" id="ARBA00004601"/>
    </source>
</evidence>
<keyword evidence="4" id="KW-0653">Protein transport</keyword>
<proteinExistence type="inferred from homology"/>
<evidence type="ECO:0000256" key="5">
    <source>
        <dbReference type="ARBA" id="ARBA00023034"/>
    </source>
</evidence>
<dbReference type="GO" id="GO:0015031">
    <property type="term" value="P:protein transport"/>
    <property type="evidence" value="ECO:0007669"/>
    <property type="project" value="UniProtKB-KW"/>
</dbReference>
<dbReference type="AlphaFoldDB" id="A0A3S5AZY6"/>
<dbReference type="PANTHER" id="PTHR12965">
    <property type="entry name" value="VACUOLAR PROTEIN SORTING 54"/>
    <property type="match status" value="1"/>
</dbReference>
<dbReference type="EMBL" id="CAAALY010006143">
    <property type="protein sequence ID" value="VEL09356.1"/>
    <property type="molecule type" value="Genomic_DNA"/>
</dbReference>
<keyword evidence="8" id="KW-1185">Reference proteome</keyword>
<keyword evidence="6" id="KW-0175">Coiled coil</keyword>
<comment type="subcellular location">
    <subcellularLocation>
        <location evidence="1">Golgi apparatus</location>
        <location evidence="1">trans-Golgi network</location>
    </subcellularLocation>
</comment>
<evidence type="ECO:0000313" key="7">
    <source>
        <dbReference type="EMBL" id="VEL09356.1"/>
    </source>
</evidence>